<accession>A0ABV8MYD8</accession>
<dbReference type="RefSeq" id="WP_378168297.1">
    <property type="nucleotide sequence ID" value="NZ_JBHSBU010000002.1"/>
</dbReference>
<dbReference type="SUPFAM" id="SSF55486">
    <property type="entry name" value="Metalloproteases ('zincins'), catalytic domain"/>
    <property type="match status" value="1"/>
</dbReference>
<organism evidence="3 4">
    <name type="scientific">Chitinimonas lacunae</name>
    <dbReference type="NCBI Taxonomy" id="1963018"/>
    <lineage>
        <taxon>Bacteria</taxon>
        <taxon>Pseudomonadati</taxon>
        <taxon>Pseudomonadota</taxon>
        <taxon>Betaproteobacteria</taxon>
        <taxon>Neisseriales</taxon>
        <taxon>Chitinibacteraceae</taxon>
        <taxon>Chitinimonas</taxon>
    </lineage>
</organism>
<evidence type="ECO:0000256" key="1">
    <source>
        <dbReference type="SAM" id="MobiDB-lite"/>
    </source>
</evidence>
<evidence type="ECO:0000313" key="3">
    <source>
        <dbReference type="EMBL" id="MFC4161785.1"/>
    </source>
</evidence>
<keyword evidence="4" id="KW-1185">Reference proteome</keyword>
<feature type="compositionally biased region" description="Basic and acidic residues" evidence="1">
    <location>
        <begin position="146"/>
        <end position="156"/>
    </location>
</feature>
<dbReference type="Pfam" id="PF13583">
    <property type="entry name" value="Reprolysin_4"/>
    <property type="match status" value="1"/>
</dbReference>
<feature type="signal peptide" evidence="2">
    <location>
        <begin position="1"/>
        <end position="21"/>
    </location>
</feature>
<dbReference type="Gene3D" id="3.40.390.10">
    <property type="entry name" value="Collagenase (Catalytic Domain)"/>
    <property type="match status" value="1"/>
</dbReference>
<feature type="chain" id="PRO_5045102054" evidence="2">
    <location>
        <begin position="22"/>
        <end position="492"/>
    </location>
</feature>
<evidence type="ECO:0000313" key="4">
    <source>
        <dbReference type="Proteomes" id="UP001595791"/>
    </source>
</evidence>
<evidence type="ECO:0000256" key="2">
    <source>
        <dbReference type="SAM" id="SignalP"/>
    </source>
</evidence>
<sequence length="492" mass="52687">MSTPRFASLLLGLGLALPAHAAQLFTLSQQGFASRGEALLRLDGQAAFSAKSGDRLDFQLPDGSRHRAALDRIVHHPNGDRSWVGHLVDQPTYYRVLLTQGSHGLSGRILTPRGEYLIEPSPGNQFAADSANLIDVRSRGLTLQHGGDDGLIHPRSDSPVPETPPASSFSTAQAQIDVLVLYPAELASRYGNPETVINGLTLAANQAYIDSQVGITLRVVKTLQVSYTKQVASSTTLEEMTYGTDPAFSDLKSLRQQYGADLVTYVQPFNRTAMGNCGIAWVGGGGGHPISQSRDYGYSVVGYGRDTGGSNFFCSQYTYAHELGHNMGSSHDRANSSTQGAYPYSYGHGIAGQFGTVMSYISPVVGYFSNPHVTCPGSSPCGVDENASNSANNALSLNNTKAAVAAYMAEVAVPNDSDRVFNWAQATYSSVLYPANSNSLTGAGYYYRHYSGSNTYLGTQNNRVYFLDGNTGQLSDMGDLSHYLTQAINAGY</sequence>
<comment type="caution">
    <text evidence="3">The sequence shown here is derived from an EMBL/GenBank/DDBJ whole genome shotgun (WGS) entry which is preliminary data.</text>
</comment>
<dbReference type="InterPro" id="IPR024079">
    <property type="entry name" value="MetalloPept_cat_dom_sf"/>
</dbReference>
<reference evidence="4" key="1">
    <citation type="journal article" date="2019" name="Int. J. Syst. Evol. Microbiol.">
        <title>The Global Catalogue of Microorganisms (GCM) 10K type strain sequencing project: providing services to taxonomists for standard genome sequencing and annotation.</title>
        <authorList>
            <consortium name="The Broad Institute Genomics Platform"/>
            <consortium name="The Broad Institute Genome Sequencing Center for Infectious Disease"/>
            <person name="Wu L."/>
            <person name="Ma J."/>
        </authorList>
    </citation>
    <scope>NUCLEOTIDE SEQUENCE [LARGE SCALE GENOMIC DNA]</scope>
    <source>
        <strain evidence="4">LMG 29894</strain>
    </source>
</reference>
<feature type="region of interest" description="Disordered" evidence="1">
    <location>
        <begin position="145"/>
        <end position="168"/>
    </location>
</feature>
<gene>
    <name evidence="3" type="ORF">ACFOW7_20825</name>
</gene>
<keyword evidence="2" id="KW-0732">Signal</keyword>
<proteinExistence type="predicted"/>
<name>A0ABV8MYD8_9NEIS</name>
<dbReference type="EMBL" id="JBHSBU010000002">
    <property type="protein sequence ID" value="MFC4161785.1"/>
    <property type="molecule type" value="Genomic_DNA"/>
</dbReference>
<protein>
    <submittedName>
        <fullName evidence="3">Reprolysin-like metallopeptidase</fullName>
    </submittedName>
</protein>
<dbReference type="Proteomes" id="UP001595791">
    <property type="component" value="Unassembled WGS sequence"/>
</dbReference>